<dbReference type="GO" id="GO:0043531">
    <property type="term" value="F:ADP binding"/>
    <property type="evidence" value="ECO:0007669"/>
    <property type="project" value="InterPro"/>
</dbReference>
<dbReference type="SUPFAM" id="SSF52540">
    <property type="entry name" value="P-loop containing nucleoside triphosphate hydrolases"/>
    <property type="match status" value="1"/>
</dbReference>
<dbReference type="PRINTS" id="PR00364">
    <property type="entry name" value="DISEASERSIST"/>
</dbReference>
<dbReference type="Pfam" id="PF00931">
    <property type="entry name" value="NB-ARC"/>
    <property type="match status" value="1"/>
</dbReference>
<dbReference type="SMART" id="SM00320">
    <property type="entry name" value="WD40"/>
    <property type="match status" value="5"/>
</dbReference>
<dbReference type="Gene3D" id="1.25.40.370">
    <property type="match status" value="1"/>
</dbReference>
<evidence type="ECO:0000313" key="4">
    <source>
        <dbReference type="EMBL" id="PPK67110.1"/>
    </source>
</evidence>
<dbReference type="AlphaFoldDB" id="A0A2S6GPL0"/>
<evidence type="ECO:0000256" key="1">
    <source>
        <dbReference type="ARBA" id="ARBA00022703"/>
    </source>
</evidence>
<dbReference type="PANTHER" id="PTHR22845">
    <property type="entry name" value="APOPTOTIC PROTEASE-ACTIVATING FACTOR 1"/>
    <property type="match status" value="1"/>
</dbReference>
<dbReference type="InterPro" id="IPR027417">
    <property type="entry name" value="P-loop_NTPase"/>
</dbReference>
<dbReference type="OrthoDB" id="414967at2"/>
<gene>
    <name evidence="4" type="ORF">CLV40_108107</name>
</gene>
<comment type="caution">
    <text evidence="4">The sequence shown here is derived from an EMBL/GenBank/DDBJ whole genome shotgun (WGS) entry which is preliminary data.</text>
</comment>
<dbReference type="Gene3D" id="2.130.10.10">
    <property type="entry name" value="YVTN repeat-like/Quinoprotein amine dehydrogenase"/>
    <property type="match status" value="2"/>
</dbReference>
<protein>
    <submittedName>
        <fullName evidence="4">NB-ARC domain-containing protein</fullName>
    </submittedName>
</protein>
<dbReference type="Proteomes" id="UP000239203">
    <property type="component" value="Unassembled WGS sequence"/>
</dbReference>
<dbReference type="Pfam" id="PF00400">
    <property type="entry name" value="WD40"/>
    <property type="match status" value="2"/>
</dbReference>
<dbReference type="InterPro" id="IPR015943">
    <property type="entry name" value="WD40/YVTN_repeat-like_dom_sf"/>
</dbReference>
<dbReference type="RefSeq" id="WP_104479870.1">
    <property type="nucleotide sequence ID" value="NZ_CP154825.1"/>
</dbReference>
<dbReference type="Gene3D" id="1.10.10.10">
    <property type="entry name" value="Winged helix-like DNA-binding domain superfamily/Winged helix DNA-binding domain"/>
    <property type="match status" value="1"/>
</dbReference>
<feature type="repeat" description="WD" evidence="2">
    <location>
        <begin position="483"/>
        <end position="522"/>
    </location>
</feature>
<name>A0A2S6GPL0_9PSEU</name>
<dbReference type="Gene3D" id="3.40.50.300">
    <property type="entry name" value="P-loop containing nucleotide triphosphate hydrolases"/>
    <property type="match status" value="1"/>
</dbReference>
<dbReference type="InterPro" id="IPR001680">
    <property type="entry name" value="WD40_rpt"/>
</dbReference>
<evidence type="ECO:0000256" key="2">
    <source>
        <dbReference type="PROSITE-ProRule" id="PRU00221"/>
    </source>
</evidence>
<dbReference type="InterPro" id="IPR002182">
    <property type="entry name" value="NB-ARC"/>
</dbReference>
<dbReference type="SUPFAM" id="SSF50969">
    <property type="entry name" value="YVTN repeat-like/Quinoprotein amine dehydrogenase"/>
    <property type="match status" value="1"/>
</dbReference>
<dbReference type="EMBL" id="PTIX01000008">
    <property type="protein sequence ID" value="PPK67110.1"/>
    <property type="molecule type" value="Genomic_DNA"/>
</dbReference>
<evidence type="ECO:0000313" key="5">
    <source>
        <dbReference type="Proteomes" id="UP000239203"/>
    </source>
</evidence>
<reference evidence="4 5" key="1">
    <citation type="submission" date="2018-02" db="EMBL/GenBank/DDBJ databases">
        <title>Genomic Encyclopedia of Archaeal and Bacterial Type Strains, Phase II (KMG-II): from individual species to whole genera.</title>
        <authorList>
            <person name="Goeker M."/>
        </authorList>
    </citation>
    <scope>NUCLEOTIDE SEQUENCE [LARGE SCALE GENOMIC DNA]</scope>
    <source>
        <strain evidence="4 5">YU 961-1</strain>
    </source>
</reference>
<organism evidence="4 5">
    <name type="scientific">Actinokineospora auranticolor</name>
    <dbReference type="NCBI Taxonomy" id="155976"/>
    <lineage>
        <taxon>Bacteria</taxon>
        <taxon>Bacillati</taxon>
        <taxon>Actinomycetota</taxon>
        <taxon>Actinomycetes</taxon>
        <taxon>Pseudonocardiales</taxon>
        <taxon>Pseudonocardiaceae</taxon>
        <taxon>Actinokineospora</taxon>
    </lineage>
</organism>
<sequence>MADQPDVVNLAFGARSVIQIGHVGTRPRLVWSEDVADVVERSDVGGRLLGAVAESGVVVLSGPGGVGKTTLARWACARLAEEFPDGVHWFRLSSTTTRADLVELLRDLVTLLVGNTHLTTLDGAMAAFATALGDRRMLLVIDGVWRRSDLEPFLSGGRNCVRLVTTRLTGVIRGVELPVGPMTVPEAVNLLCRDFPDTGEPRALVDRVGRWPLALSMLNGALLSAARRRAPLDRVVHDLDSALARDGVAFLDALGDRGTGIAATLRLSLDELVATSPHGVDSLHRYLSLAAFPARVPVPPELLELLWGLDPVTAASECDRFNRHSLLADTHLHDVVHDYLRRAHSAEVRTASRRLLDATRPADGWHNASTVLRGQLVHHLLAAGLTAELADLCTDLRYLARRIAEDGPHAAEADVAACPDRDEDLLAFLRSHGHLLDSDPALTLYAHLFDRAVLYHVDEALPVWSLRPHESPLVRRDPVARTLAGHRGQVSSVEWRDVISAVGGDDGKFRTWDPHTGRPLSVTPVSENWVLRAALSPDNRLLAQVVHIENSLDCLRVEVVDLGDGSVTHVATLRWIDPGIMAGTDVRWRPDSDVLAVAGGGELRLWRPGRGVARVVDGMFRSASWGPRGQLAGITYYKELAIWRDPTTEIEPHYINLPHADEDGPAVVAWSPDGGRLACASTYKVVVIDLQDRKLNHAWGTAVWYAGPVAAIAWRPDSKVFGVAINTSACGGAVLIWDATTLDCVAVNGARGAAVLDLAWSPDGTALAFAASDSAVRVEAEPLRSAHYVPFFDFFGLDKEINDGMAAAAPELVSHHQDRFVIATTPDGHTVEVDESGRYHYVMNSTQACSDFGIARNAAVRVFGESDIVLRLRAGDTVLREVTVRKPRRLALNPNRTVLVTTTEDGRIAAYDTRSLTPLCSLRIDDEVLACWFDADLVVRGFADKYRFRVPEEQ</sequence>
<evidence type="ECO:0000259" key="3">
    <source>
        <dbReference type="Pfam" id="PF00931"/>
    </source>
</evidence>
<accession>A0A2S6GPL0</accession>
<keyword evidence="1" id="KW-0053">Apoptosis</keyword>
<proteinExistence type="predicted"/>
<feature type="domain" description="NB-ARC" evidence="3">
    <location>
        <begin position="52"/>
        <end position="174"/>
    </location>
</feature>
<dbReference type="GO" id="GO:0005829">
    <property type="term" value="C:cytosol"/>
    <property type="evidence" value="ECO:0007669"/>
    <property type="project" value="UniProtKB-ARBA"/>
</dbReference>
<keyword evidence="2" id="KW-0853">WD repeat</keyword>
<dbReference type="PANTHER" id="PTHR22845:SF5">
    <property type="entry name" value="APOPTOTIC PROTEASE-ACTIVATING FACTOR 1"/>
    <property type="match status" value="1"/>
</dbReference>
<dbReference type="InterPro" id="IPR036388">
    <property type="entry name" value="WH-like_DNA-bd_sf"/>
</dbReference>
<keyword evidence="5" id="KW-1185">Reference proteome</keyword>
<dbReference type="PROSITE" id="PS50082">
    <property type="entry name" value="WD_REPEATS_2"/>
    <property type="match status" value="1"/>
</dbReference>
<dbReference type="InterPro" id="IPR011044">
    <property type="entry name" value="Quino_amine_DH_bsu"/>
</dbReference>